<dbReference type="SUPFAM" id="SSF55729">
    <property type="entry name" value="Acyl-CoA N-acyltransferases (Nat)"/>
    <property type="match status" value="1"/>
</dbReference>
<evidence type="ECO:0000313" key="3">
    <source>
        <dbReference type="Proteomes" id="UP000245375"/>
    </source>
</evidence>
<dbReference type="OrthoDB" id="1099770at2"/>
<feature type="domain" description="BioF2-like acetyltransferase" evidence="1">
    <location>
        <begin position="143"/>
        <end position="247"/>
    </location>
</feature>
<comment type="caution">
    <text evidence="2">The sequence shown here is derived from an EMBL/GenBank/DDBJ whole genome shotgun (WGS) entry which is preliminary data.</text>
</comment>
<protein>
    <recommendedName>
        <fullName evidence="1">BioF2-like acetyltransferase domain-containing protein</fullName>
    </recommendedName>
</protein>
<dbReference type="AlphaFoldDB" id="A0A2U2X3I6"/>
<proteinExistence type="predicted"/>
<gene>
    <name evidence="2" type="ORF">DIS18_08800</name>
</gene>
<evidence type="ECO:0000313" key="2">
    <source>
        <dbReference type="EMBL" id="PWH82342.1"/>
    </source>
</evidence>
<organism evidence="2 3">
    <name type="scientific">Algibacter marinivivus</name>
    <dbReference type="NCBI Taxonomy" id="2100723"/>
    <lineage>
        <taxon>Bacteria</taxon>
        <taxon>Pseudomonadati</taxon>
        <taxon>Bacteroidota</taxon>
        <taxon>Flavobacteriia</taxon>
        <taxon>Flavobacteriales</taxon>
        <taxon>Flavobacteriaceae</taxon>
        <taxon>Algibacter</taxon>
    </lineage>
</organism>
<reference evidence="3" key="1">
    <citation type="submission" date="2018-05" db="EMBL/GenBank/DDBJ databases">
        <title>Algibacter marinivivus sp. nov., isolated from sample around a algae.</title>
        <authorList>
            <person name="Lu D."/>
        </authorList>
    </citation>
    <scope>NUCLEOTIDE SEQUENCE [LARGE SCALE GENOMIC DNA]</scope>
    <source>
        <strain evidence="3">ZY111</strain>
    </source>
</reference>
<sequence>MKINKQNFSNFFENIFNHGGKIPNFIRSILNSKSKELLYQSLNSNNNLNFHILNFVPDYFKFDVNQSISKKEVVQYQKAYASFLGNYNSVDEYIKNQFKKNARHIFKRKKRLELCFEIEYVKYYGYISKMDYNFLMTSLKIMLERRFKQRNETNKYLKSWEHLYENTFMLIREKKASIFAIFNNKTPIQVSIQSHFGDIMHSLIIAYDIDYSKFSLGNTAVYEQIKWCYINNYKILDQGYGYLEYKRLWSNYIYRYKYMIFFNKKSLKSILRGHVMCFKLNILEYLKSKEFLRVLKDNFLGTQKATKPLNSLGYKFAFKDLDEEIPLNKLTVFNIEDFSPLKQIVFDFLYLNASHIDTVQVFKIDSEIDTFLISGEKKKQKVIFQKR</sequence>
<evidence type="ECO:0000259" key="1">
    <source>
        <dbReference type="Pfam" id="PF13480"/>
    </source>
</evidence>
<dbReference type="InterPro" id="IPR016181">
    <property type="entry name" value="Acyl_CoA_acyltransferase"/>
</dbReference>
<accession>A0A2U2X3I6</accession>
<reference evidence="2 3" key="2">
    <citation type="submission" date="2018-05" db="EMBL/GenBank/DDBJ databases">
        <title>Algibacter marinivivus sp. nov., isolated from sample around a algae.</title>
        <authorList>
            <person name="Zhong X."/>
        </authorList>
    </citation>
    <scope>NUCLEOTIDE SEQUENCE [LARGE SCALE GENOMIC DNA]</scope>
    <source>
        <strain evidence="2 3">ZY111</strain>
    </source>
</reference>
<dbReference type="Pfam" id="PF13480">
    <property type="entry name" value="Acetyltransf_6"/>
    <property type="match status" value="1"/>
</dbReference>
<name>A0A2U2X3I6_9FLAO</name>
<keyword evidence="3" id="KW-1185">Reference proteome</keyword>
<dbReference type="EMBL" id="QFRI01000002">
    <property type="protein sequence ID" value="PWH82342.1"/>
    <property type="molecule type" value="Genomic_DNA"/>
</dbReference>
<dbReference type="RefSeq" id="WP_109352709.1">
    <property type="nucleotide sequence ID" value="NZ_QFRI01000002.1"/>
</dbReference>
<reference evidence="3" key="3">
    <citation type="submission" date="2018-05" db="EMBL/GenBank/DDBJ databases">
        <authorList>
            <person name="Lu D."/>
        </authorList>
    </citation>
    <scope>NUCLEOTIDE SEQUENCE [LARGE SCALE GENOMIC DNA]</scope>
    <source>
        <strain evidence="3">ZY111</strain>
    </source>
</reference>
<dbReference type="InterPro" id="IPR038740">
    <property type="entry name" value="BioF2-like_GNAT_dom"/>
</dbReference>
<dbReference type="Proteomes" id="UP000245375">
    <property type="component" value="Unassembled WGS sequence"/>
</dbReference>